<organism evidence="11 12">
    <name type="scientific">Wickerhamomyces pijperi</name>
    <name type="common">Yeast</name>
    <name type="synonym">Pichia pijperi</name>
    <dbReference type="NCBI Taxonomy" id="599730"/>
    <lineage>
        <taxon>Eukaryota</taxon>
        <taxon>Fungi</taxon>
        <taxon>Dikarya</taxon>
        <taxon>Ascomycota</taxon>
        <taxon>Saccharomycotina</taxon>
        <taxon>Saccharomycetes</taxon>
        <taxon>Phaffomycetales</taxon>
        <taxon>Wickerhamomycetaceae</taxon>
        <taxon>Wickerhamomyces</taxon>
    </lineage>
</organism>
<keyword evidence="2" id="KW-0723">Serine/threonine-protein kinase</keyword>
<comment type="catalytic activity">
    <reaction evidence="8">
        <text>L-seryl-[protein] + ATP = O-phospho-L-seryl-[protein] + ADP + H(+)</text>
        <dbReference type="Rhea" id="RHEA:17989"/>
        <dbReference type="Rhea" id="RHEA-COMP:9863"/>
        <dbReference type="Rhea" id="RHEA-COMP:11604"/>
        <dbReference type="ChEBI" id="CHEBI:15378"/>
        <dbReference type="ChEBI" id="CHEBI:29999"/>
        <dbReference type="ChEBI" id="CHEBI:30616"/>
        <dbReference type="ChEBI" id="CHEBI:83421"/>
        <dbReference type="ChEBI" id="CHEBI:456216"/>
        <dbReference type="EC" id="2.7.11.1"/>
    </reaction>
</comment>
<dbReference type="FunFam" id="1.10.510.10:FF:000571">
    <property type="entry name" value="Maternal embryonic leucine zipper kinase"/>
    <property type="match status" value="1"/>
</dbReference>
<dbReference type="GO" id="GO:0005634">
    <property type="term" value="C:nucleus"/>
    <property type="evidence" value="ECO:0007669"/>
    <property type="project" value="TreeGrafter"/>
</dbReference>
<evidence type="ECO:0000313" key="12">
    <source>
        <dbReference type="Proteomes" id="UP000774326"/>
    </source>
</evidence>
<dbReference type="GO" id="GO:0035861">
    <property type="term" value="C:site of double-strand break"/>
    <property type="evidence" value="ECO:0007669"/>
    <property type="project" value="TreeGrafter"/>
</dbReference>
<dbReference type="GO" id="GO:0007095">
    <property type="term" value="P:mitotic G2 DNA damage checkpoint signaling"/>
    <property type="evidence" value="ECO:0007669"/>
    <property type="project" value="TreeGrafter"/>
</dbReference>
<dbReference type="InterPro" id="IPR011009">
    <property type="entry name" value="Kinase-like_dom_sf"/>
</dbReference>
<feature type="domain" description="Protein kinase" evidence="10">
    <location>
        <begin position="19"/>
        <end position="287"/>
    </location>
</feature>
<evidence type="ECO:0000256" key="4">
    <source>
        <dbReference type="ARBA" id="ARBA00022741"/>
    </source>
</evidence>
<dbReference type="SUPFAM" id="SSF56112">
    <property type="entry name" value="Protein kinase-like (PK-like)"/>
    <property type="match status" value="1"/>
</dbReference>
<dbReference type="Pfam" id="PF00069">
    <property type="entry name" value="Pkinase"/>
    <property type="match status" value="1"/>
</dbReference>
<dbReference type="AlphaFoldDB" id="A0A9P8Q3F0"/>
<dbReference type="GO" id="GO:0005737">
    <property type="term" value="C:cytoplasm"/>
    <property type="evidence" value="ECO:0007669"/>
    <property type="project" value="TreeGrafter"/>
</dbReference>
<dbReference type="InterPro" id="IPR000719">
    <property type="entry name" value="Prot_kinase_dom"/>
</dbReference>
<dbReference type="GO" id="GO:0004674">
    <property type="term" value="F:protein serine/threonine kinase activity"/>
    <property type="evidence" value="ECO:0007669"/>
    <property type="project" value="UniProtKB-KW"/>
</dbReference>
<evidence type="ECO:0000256" key="3">
    <source>
        <dbReference type="ARBA" id="ARBA00022679"/>
    </source>
</evidence>
<evidence type="ECO:0000256" key="5">
    <source>
        <dbReference type="ARBA" id="ARBA00022777"/>
    </source>
</evidence>
<dbReference type="Gene3D" id="1.10.510.10">
    <property type="entry name" value="Transferase(Phosphotransferase) domain 1"/>
    <property type="match status" value="1"/>
</dbReference>
<evidence type="ECO:0000313" key="11">
    <source>
        <dbReference type="EMBL" id="KAH3682064.1"/>
    </source>
</evidence>
<dbReference type="InterPro" id="IPR008271">
    <property type="entry name" value="Ser/Thr_kinase_AS"/>
</dbReference>
<dbReference type="OrthoDB" id="539158at2759"/>
<accession>A0A9P8Q3F0</accession>
<dbReference type="PANTHER" id="PTHR43895">
    <property type="entry name" value="CALCIUM/CALMODULIN-DEPENDENT PROTEIN KINASE KINASE-RELATED"/>
    <property type="match status" value="1"/>
</dbReference>
<reference evidence="11" key="1">
    <citation type="journal article" date="2021" name="Open Biol.">
        <title>Shared evolutionary footprints suggest mitochondrial oxidative damage underlies multiple complex I losses in fungi.</title>
        <authorList>
            <person name="Schikora-Tamarit M.A."/>
            <person name="Marcet-Houben M."/>
            <person name="Nosek J."/>
            <person name="Gabaldon T."/>
        </authorList>
    </citation>
    <scope>NUCLEOTIDE SEQUENCE</scope>
    <source>
        <strain evidence="11">CBS2887</strain>
    </source>
</reference>
<dbReference type="GO" id="GO:0005524">
    <property type="term" value="F:ATP binding"/>
    <property type="evidence" value="ECO:0007669"/>
    <property type="project" value="UniProtKB-UniRule"/>
</dbReference>
<feature type="binding site" evidence="9">
    <location>
        <position position="49"/>
    </location>
    <ligand>
        <name>ATP</name>
        <dbReference type="ChEBI" id="CHEBI:30616"/>
    </ligand>
</feature>
<keyword evidence="3" id="KW-0808">Transferase</keyword>
<dbReference type="PROSITE" id="PS00107">
    <property type="entry name" value="PROTEIN_KINASE_ATP"/>
    <property type="match status" value="1"/>
</dbReference>
<evidence type="ECO:0000259" key="10">
    <source>
        <dbReference type="PROSITE" id="PS50011"/>
    </source>
</evidence>
<keyword evidence="5" id="KW-0418">Kinase</keyword>
<dbReference type="Proteomes" id="UP000774326">
    <property type="component" value="Unassembled WGS sequence"/>
</dbReference>
<dbReference type="InterPro" id="IPR017441">
    <property type="entry name" value="Protein_kinase_ATP_BS"/>
</dbReference>
<evidence type="ECO:0000256" key="2">
    <source>
        <dbReference type="ARBA" id="ARBA00022527"/>
    </source>
</evidence>
<sequence length="535" mass="60341">MGSNFRLSQLDALPNIDGVKYGRTIGQGAFALVKIAQLVQHKNKLVAIKFVNRAICHRSNMSDDQIGREAVIHKHCSSHPNIIKIFQYSGDHPKWLFMVMELASGGDLFDKIEPDKGVDEEISHFYFKQLINAVEYLHSCGVAHRDIKPENILLNNDGNLKIADFGLAAVFKKQSTGNVRMCYTICGSPPYMAPELAYAELKGYNPGPADIWSAGVVLFVLLTGETPWEEPTENDPYFENFIRNGGNVVSSSWNKISIRPLSLLRNILNTDIEKRYNFEQIRSNAWFNKKSMYADKNDQCIDSAGLTAKLLSNLHISLDDDELSLESFTQEGKYESFNSGANFISTQPVMDIASMINDEDDHRIITAASQQVFTERERRVMDSKLNGEKQNIFNIISKDPATLQFSKQGNGLTPSSSRFNLLTDAQRLTRFFSIVSTPDLLSLLLAALSKIGIPDPHISLSKYTSDEYLATHPIHISVQILDRRKMPLKGNLMISMATDSLKKMDFVKTRGDPLEWRRLFKRVVLLCRQCVYLGE</sequence>
<reference evidence="11" key="2">
    <citation type="submission" date="2021-01" db="EMBL/GenBank/DDBJ databases">
        <authorList>
            <person name="Schikora-Tamarit M.A."/>
        </authorList>
    </citation>
    <scope>NUCLEOTIDE SEQUENCE</scope>
    <source>
        <strain evidence="11">CBS2887</strain>
    </source>
</reference>
<protein>
    <recommendedName>
        <fullName evidence="1">non-specific serine/threonine protein kinase</fullName>
        <ecNumber evidence="1">2.7.11.1</ecNumber>
    </recommendedName>
</protein>
<evidence type="ECO:0000256" key="8">
    <source>
        <dbReference type="ARBA" id="ARBA00048679"/>
    </source>
</evidence>
<dbReference type="SMART" id="SM00220">
    <property type="entry name" value="S_TKc"/>
    <property type="match status" value="1"/>
</dbReference>
<evidence type="ECO:0000256" key="6">
    <source>
        <dbReference type="ARBA" id="ARBA00022840"/>
    </source>
</evidence>
<evidence type="ECO:0000256" key="7">
    <source>
        <dbReference type="ARBA" id="ARBA00047899"/>
    </source>
</evidence>
<comment type="caution">
    <text evidence="11">The sequence shown here is derived from an EMBL/GenBank/DDBJ whole genome shotgun (WGS) entry which is preliminary data.</text>
</comment>
<keyword evidence="4 9" id="KW-0547">Nucleotide-binding</keyword>
<dbReference type="EMBL" id="JAEUBG010003985">
    <property type="protein sequence ID" value="KAH3682064.1"/>
    <property type="molecule type" value="Genomic_DNA"/>
</dbReference>
<evidence type="ECO:0000256" key="9">
    <source>
        <dbReference type="PROSITE-ProRule" id="PRU10141"/>
    </source>
</evidence>
<dbReference type="PROSITE" id="PS50011">
    <property type="entry name" value="PROTEIN_KINASE_DOM"/>
    <property type="match status" value="1"/>
</dbReference>
<gene>
    <name evidence="11" type="ORF">WICPIJ_006965</name>
</gene>
<name>A0A9P8Q3F0_WICPI</name>
<keyword evidence="12" id="KW-1185">Reference proteome</keyword>
<comment type="catalytic activity">
    <reaction evidence="7">
        <text>L-threonyl-[protein] + ATP = O-phospho-L-threonyl-[protein] + ADP + H(+)</text>
        <dbReference type="Rhea" id="RHEA:46608"/>
        <dbReference type="Rhea" id="RHEA-COMP:11060"/>
        <dbReference type="Rhea" id="RHEA-COMP:11605"/>
        <dbReference type="ChEBI" id="CHEBI:15378"/>
        <dbReference type="ChEBI" id="CHEBI:30013"/>
        <dbReference type="ChEBI" id="CHEBI:30616"/>
        <dbReference type="ChEBI" id="CHEBI:61977"/>
        <dbReference type="ChEBI" id="CHEBI:456216"/>
        <dbReference type="EC" id="2.7.11.1"/>
    </reaction>
</comment>
<evidence type="ECO:0000256" key="1">
    <source>
        <dbReference type="ARBA" id="ARBA00012513"/>
    </source>
</evidence>
<dbReference type="PANTHER" id="PTHR43895:SF32">
    <property type="entry name" value="SERINE_THREONINE-PROTEIN KINASE CHK1"/>
    <property type="match status" value="1"/>
</dbReference>
<dbReference type="EC" id="2.7.11.1" evidence="1"/>
<proteinExistence type="predicted"/>
<keyword evidence="6 9" id="KW-0067">ATP-binding</keyword>
<dbReference type="PROSITE" id="PS00108">
    <property type="entry name" value="PROTEIN_KINASE_ST"/>
    <property type="match status" value="1"/>
</dbReference>